<dbReference type="GO" id="GO:0085020">
    <property type="term" value="P:protein K6-linked ubiquitination"/>
    <property type="evidence" value="ECO:0007669"/>
    <property type="project" value="TreeGrafter"/>
</dbReference>
<dbReference type="SMART" id="SM00248">
    <property type="entry name" value="ANK"/>
    <property type="match status" value="4"/>
</dbReference>
<feature type="repeat" description="ANK" evidence="4">
    <location>
        <begin position="331"/>
        <end position="363"/>
    </location>
</feature>
<evidence type="ECO:0000256" key="2">
    <source>
        <dbReference type="ARBA" id="ARBA00023043"/>
    </source>
</evidence>
<dbReference type="GO" id="GO:0004842">
    <property type="term" value="F:ubiquitin-protein transferase activity"/>
    <property type="evidence" value="ECO:0007669"/>
    <property type="project" value="TreeGrafter"/>
</dbReference>
<dbReference type="Gene3D" id="1.10.10.60">
    <property type="entry name" value="Homeodomain-like"/>
    <property type="match status" value="1"/>
</dbReference>
<evidence type="ECO:0000256" key="5">
    <source>
        <dbReference type="SAM" id="MobiDB-lite"/>
    </source>
</evidence>
<dbReference type="EMBL" id="CAADRA010007509">
    <property type="protein sequence ID" value="VFU01738.1"/>
    <property type="molecule type" value="Genomic_DNA"/>
</dbReference>
<feature type="domain" description="HTH CENPB-type" evidence="6">
    <location>
        <begin position="103"/>
        <end position="177"/>
    </location>
</feature>
<reference evidence="8 9" key="1">
    <citation type="submission" date="2019-03" db="EMBL/GenBank/DDBJ databases">
        <authorList>
            <person name="Gaulin E."/>
            <person name="Dumas B."/>
        </authorList>
    </citation>
    <scope>NUCLEOTIDE SEQUENCE [LARGE SCALE GENOMIC DNA]</scope>
    <source>
        <strain evidence="8">CBS 568.67</strain>
    </source>
</reference>
<dbReference type="Gene3D" id="1.25.40.20">
    <property type="entry name" value="Ankyrin repeat-containing domain"/>
    <property type="match status" value="1"/>
</dbReference>
<evidence type="ECO:0000259" key="6">
    <source>
        <dbReference type="PROSITE" id="PS51253"/>
    </source>
</evidence>
<evidence type="ECO:0000256" key="4">
    <source>
        <dbReference type="PROSITE-ProRule" id="PRU00023"/>
    </source>
</evidence>
<feature type="repeat" description="ANK" evidence="4">
    <location>
        <begin position="265"/>
        <end position="297"/>
    </location>
</feature>
<proteinExistence type="predicted"/>
<dbReference type="InterPro" id="IPR036770">
    <property type="entry name" value="Ankyrin_rpt-contain_sf"/>
</dbReference>
<feature type="region of interest" description="Disordered" evidence="5">
    <location>
        <begin position="1"/>
        <end position="32"/>
    </location>
</feature>
<dbReference type="Pfam" id="PF12796">
    <property type="entry name" value="Ank_2"/>
    <property type="match status" value="2"/>
</dbReference>
<dbReference type="AlphaFoldDB" id="A0A485LS99"/>
<dbReference type="PROSITE" id="PS50297">
    <property type="entry name" value="ANK_REP_REGION"/>
    <property type="match status" value="2"/>
</dbReference>
<evidence type="ECO:0000313" key="8">
    <source>
        <dbReference type="EMBL" id="VFU01738.1"/>
    </source>
</evidence>
<keyword evidence="3" id="KW-0238">DNA-binding</keyword>
<gene>
    <name evidence="8" type="primary">Aste57867_25107</name>
    <name evidence="7" type="ORF">As57867_025029</name>
    <name evidence="8" type="ORF">ASTE57867_25107</name>
</gene>
<evidence type="ECO:0000256" key="3">
    <source>
        <dbReference type="ARBA" id="ARBA00023125"/>
    </source>
</evidence>
<dbReference type="PANTHER" id="PTHR24171">
    <property type="entry name" value="ANKYRIN REPEAT DOMAIN-CONTAINING PROTEIN 39-RELATED"/>
    <property type="match status" value="1"/>
</dbReference>
<evidence type="ECO:0000256" key="1">
    <source>
        <dbReference type="ARBA" id="ARBA00022737"/>
    </source>
</evidence>
<keyword evidence="2 4" id="KW-0040">ANK repeat</keyword>
<dbReference type="Pfam" id="PF03221">
    <property type="entry name" value="HTH_Tnp_Tc5"/>
    <property type="match status" value="1"/>
</dbReference>
<reference evidence="7" key="2">
    <citation type="submission" date="2019-06" db="EMBL/GenBank/DDBJ databases">
        <title>Genomics analysis of Aphanomyces spp. identifies a new class of oomycete effector associated with host adaptation.</title>
        <authorList>
            <person name="Gaulin E."/>
        </authorList>
    </citation>
    <scope>NUCLEOTIDE SEQUENCE</scope>
    <source>
        <strain evidence="7">CBS 578.67</strain>
    </source>
</reference>
<dbReference type="OrthoDB" id="194358at2759"/>
<dbReference type="SUPFAM" id="SSF48403">
    <property type="entry name" value="Ankyrin repeat"/>
    <property type="match status" value="1"/>
</dbReference>
<keyword evidence="9" id="KW-1185">Reference proteome</keyword>
<dbReference type="InterPro" id="IPR002110">
    <property type="entry name" value="Ankyrin_rpt"/>
</dbReference>
<dbReference type="PROSITE" id="PS50088">
    <property type="entry name" value="ANK_REPEAT"/>
    <property type="match status" value="3"/>
</dbReference>
<dbReference type="GO" id="GO:0003677">
    <property type="term" value="F:DNA binding"/>
    <property type="evidence" value="ECO:0007669"/>
    <property type="project" value="UniProtKB-KW"/>
</dbReference>
<dbReference type="EMBL" id="VJMH01007483">
    <property type="protein sequence ID" value="KAF0682808.1"/>
    <property type="molecule type" value="Genomic_DNA"/>
</dbReference>
<name>A0A485LS99_9STRA</name>
<evidence type="ECO:0000313" key="9">
    <source>
        <dbReference type="Proteomes" id="UP000332933"/>
    </source>
</evidence>
<keyword evidence="1" id="KW-0677">Repeat</keyword>
<dbReference type="InterPro" id="IPR006600">
    <property type="entry name" value="HTH_CenpB_DNA-bd_dom"/>
</dbReference>
<feature type="repeat" description="ANK" evidence="4">
    <location>
        <begin position="364"/>
        <end position="396"/>
    </location>
</feature>
<evidence type="ECO:0000313" key="7">
    <source>
        <dbReference type="EMBL" id="KAF0682808.1"/>
    </source>
</evidence>
<dbReference type="SUPFAM" id="SSF46689">
    <property type="entry name" value="Homeodomain-like"/>
    <property type="match status" value="1"/>
</dbReference>
<dbReference type="InterPro" id="IPR009057">
    <property type="entry name" value="Homeodomain-like_sf"/>
</dbReference>
<dbReference type="PROSITE" id="PS51253">
    <property type="entry name" value="HTH_CENPB"/>
    <property type="match status" value="1"/>
</dbReference>
<sequence length="411" mass="44408">MSLASALESTEMADEATPIGPTGAIAAGRKGRGPRLTDAQRLEILSIVESGAAAEIEGKKPKLSTKRLAEQYGVTQAAVLKLIKQRDKFLARFASGREDVRANRRRGGDDSKLEFENELYTWICGLKAAGGTDIVSPSVVQQQALVVAKKYPHMDKFQASWGWYYRFCNRFNVSGADDGTTLLASAAVTAVPRDTPFLNAKLAVRPKDERLVVPPRILSFASPSARDQDVAHAKVMLEAAKGGDLVMLQSSLYDGVPIDRIDEATGCTALVLATQAGHVNVVKFLLEHGAKADSTDQTGSTVLVLAVKMGLYHIVKLCLESCAKLEATDAALKTPLILAAERGDLRSVKLLVKFGACLDATDEDDATALFAAVKHGHADVCDFLVKKGAKRDTRHIVQPKSPWRLNIMWTL</sequence>
<dbReference type="Proteomes" id="UP000332933">
    <property type="component" value="Unassembled WGS sequence"/>
</dbReference>
<organism evidence="8 9">
    <name type="scientific">Aphanomyces stellatus</name>
    <dbReference type="NCBI Taxonomy" id="120398"/>
    <lineage>
        <taxon>Eukaryota</taxon>
        <taxon>Sar</taxon>
        <taxon>Stramenopiles</taxon>
        <taxon>Oomycota</taxon>
        <taxon>Saprolegniomycetes</taxon>
        <taxon>Saprolegniales</taxon>
        <taxon>Verrucalvaceae</taxon>
        <taxon>Aphanomyces</taxon>
    </lineage>
</organism>
<dbReference type="PANTHER" id="PTHR24171:SF8">
    <property type="entry name" value="BRCA1-ASSOCIATED RING DOMAIN PROTEIN 1"/>
    <property type="match status" value="1"/>
</dbReference>
<protein>
    <submittedName>
        <fullName evidence="8">Aste57867_25107 protein</fullName>
    </submittedName>
</protein>
<accession>A0A485LS99</accession>